<name>A0AAD2JUQ3_9AGAR</name>
<dbReference type="InterPro" id="IPR019327">
    <property type="entry name" value="WKF"/>
</dbReference>
<protein>
    <recommendedName>
        <fullName evidence="2">WKF domain-containing protein</fullName>
    </recommendedName>
</protein>
<evidence type="ECO:0000259" key="2">
    <source>
        <dbReference type="Pfam" id="PF10180"/>
    </source>
</evidence>
<dbReference type="PANTHER" id="PTHR22306:SF2">
    <property type="entry name" value="CHROMOSOME 7 OPEN READING FRAME 50"/>
    <property type="match status" value="1"/>
</dbReference>
<evidence type="ECO:0000313" key="3">
    <source>
        <dbReference type="EMBL" id="CAK5262615.1"/>
    </source>
</evidence>
<accession>A0AAD2JUQ3</accession>
<dbReference type="PANTHER" id="PTHR22306">
    <property type="entry name" value="CHROMOSOME 7 OPEN READING FRAME 50"/>
    <property type="match status" value="1"/>
</dbReference>
<dbReference type="AlphaFoldDB" id="A0AAD2JUQ3"/>
<feature type="region of interest" description="Disordered" evidence="1">
    <location>
        <begin position="1"/>
        <end position="102"/>
    </location>
</feature>
<organism evidence="3 4">
    <name type="scientific">Mycena citricolor</name>
    <dbReference type="NCBI Taxonomy" id="2018698"/>
    <lineage>
        <taxon>Eukaryota</taxon>
        <taxon>Fungi</taxon>
        <taxon>Dikarya</taxon>
        <taxon>Basidiomycota</taxon>
        <taxon>Agaricomycotina</taxon>
        <taxon>Agaricomycetes</taxon>
        <taxon>Agaricomycetidae</taxon>
        <taxon>Agaricales</taxon>
        <taxon>Marasmiineae</taxon>
        <taxon>Mycenaceae</taxon>
        <taxon>Mycena</taxon>
    </lineage>
</organism>
<dbReference type="EMBL" id="CAVNYO010000021">
    <property type="protein sequence ID" value="CAK5262615.1"/>
    <property type="molecule type" value="Genomic_DNA"/>
</dbReference>
<sequence length="218" mass="24437">MASESVQQIDKKSKKRKRAEAEAEESPTAAAREPKSKEKRKKNKLEAPSETAVDLDQKSDRKKPKSKRKDRKDPEVDAESEPPAATDVEAEPAKKKSKKNKLLNTSEALSYAFYRFRKPSKWKFSKAKQNWLTRNFWSESAIPESHVPLVTKYLSNVQGGVRENLLKNCQSILSPASEPPAETETKTPAPDVLKQTRAQLLLDSLEAATQESSTAVET</sequence>
<comment type="caution">
    <text evidence="3">The sequence shown here is derived from an EMBL/GenBank/DDBJ whole genome shotgun (WGS) entry which is preliminary data.</text>
</comment>
<dbReference type="Proteomes" id="UP001295794">
    <property type="component" value="Unassembled WGS sequence"/>
</dbReference>
<reference evidence="3" key="1">
    <citation type="submission" date="2023-11" db="EMBL/GenBank/DDBJ databases">
        <authorList>
            <person name="De Vega J J."/>
            <person name="De Vega J J."/>
        </authorList>
    </citation>
    <scope>NUCLEOTIDE SEQUENCE</scope>
</reference>
<proteinExistence type="predicted"/>
<dbReference type="Pfam" id="PF10180">
    <property type="entry name" value="WKF"/>
    <property type="match status" value="1"/>
</dbReference>
<feature type="domain" description="WKF" evidence="2">
    <location>
        <begin position="118"/>
        <end position="172"/>
    </location>
</feature>
<feature type="compositionally biased region" description="Basic residues" evidence="1">
    <location>
        <begin position="60"/>
        <end position="70"/>
    </location>
</feature>
<gene>
    <name evidence="3" type="ORF">MYCIT1_LOCUS1478</name>
</gene>
<evidence type="ECO:0000313" key="4">
    <source>
        <dbReference type="Proteomes" id="UP001295794"/>
    </source>
</evidence>
<keyword evidence="4" id="KW-1185">Reference proteome</keyword>
<evidence type="ECO:0000256" key="1">
    <source>
        <dbReference type="SAM" id="MobiDB-lite"/>
    </source>
</evidence>